<accession>A0ACC6ABA5</accession>
<dbReference type="EMBL" id="JAMBOP010000036">
    <property type="protein sequence ID" value="MCM3738191.1"/>
    <property type="molecule type" value="Genomic_DNA"/>
</dbReference>
<sequence>MPRAGRNTVNPNSNSSALAIGHGQMTAEKWTSKLRVKLEQIFFRWGFVVVLIGFLLGRAYILTNILPFTLPFFAAVYVMKRDKMALAFLAVMAGAFSVSLENLFFAFASIFTFFIYNIFFSRFTSKTIGLVPFQVFISALTAHLLVVYFAQGTIGMYDLLISTIEAGLSFVLAMIFLQSVPLLIERKGKQQSLETEEIVCLIILLASVLTGTTDWFVYGLSVQHIFTRYLVLVFAFVAGAATGSTVGVVTGLILSLANVASLYQLSLLAFSGLLGGLLKEGKRIGVSLGLLIGTSLITLYVDKQTSIVITLLESGVAITLFLLTPKLIVERLSKYMPGTQEHANDQQQYLRRMRDVTANKINQFANVFEALSNSFSVYGYVEDEDKETETDLFLSTITAKTCQTCFKKDQCWVVNFDKTYDYMKQLMDETEEGTLQNNRKLLRDFEKYCVRGTKVTGLIDDELEHFYEGQKLRKQMRENRRIVAEQLMGVSKVMADFSKEIQKERENHQVQEEQILQAFRDFGVEVEHVDIYCLDRGNIDIEMMIPASCNKHGECEKLVAPMLSDILRETVVVKHEEQSAYPNGYSTVSFGSAKTFSVDTGLATAAKGGGFVSGDSYAMMELSVGKYALAISDGMGNGRRAHMESKETVKLLQKILQSGIDEEIAIKSINSILSLRTTEEMFTTLDLAMIDLRDADAKFLKIGSTPSFVKRGNQVFKIEASNLPMGIIEDFEVDVVGEQLKSGDILIMMSDGIFEGAKHVENHEVWMKRKIKELETEDPQEIADIIMEDVIRTDNGYINDDMTIVVAKVKKNMPKWATIPIVSKQAQ</sequence>
<comment type="caution">
    <text evidence="1">The sequence shown here is derived from an EMBL/GenBank/DDBJ whole genome shotgun (WGS) entry which is preliminary data.</text>
</comment>
<proteinExistence type="predicted"/>
<dbReference type="EC" id="3.1.3.16" evidence="1"/>
<evidence type="ECO:0000313" key="2">
    <source>
        <dbReference type="Proteomes" id="UP001202289"/>
    </source>
</evidence>
<gene>
    <name evidence="1" type="primary">spoIIE</name>
    <name evidence="1" type="ORF">M3215_20990</name>
</gene>
<evidence type="ECO:0000313" key="1">
    <source>
        <dbReference type="EMBL" id="MCM3738191.1"/>
    </source>
</evidence>
<keyword evidence="1" id="KW-0378">Hydrolase</keyword>
<dbReference type="Proteomes" id="UP001202289">
    <property type="component" value="Unassembled WGS sequence"/>
</dbReference>
<keyword evidence="2" id="KW-1185">Reference proteome</keyword>
<reference evidence="1" key="1">
    <citation type="submission" date="2022-05" db="EMBL/GenBank/DDBJ databases">
        <title>Comparative Genomics of Spacecraft Associated Microbes.</title>
        <authorList>
            <person name="Tran M.T."/>
            <person name="Wright A."/>
            <person name="Seuylemezian A."/>
            <person name="Eisen J."/>
            <person name="Coil D."/>
        </authorList>
    </citation>
    <scope>NUCLEOTIDE SEQUENCE</scope>
    <source>
        <strain evidence="1">FAIRING 10M-2.2</strain>
    </source>
</reference>
<name>A0ACC6ABA5_9BACI</name>
<protein>
    <submittedName>
        <fullName evidence="1">Stage II sporulation protein E</fullName>
        <ecNumber evidence="1">3.1.3.16</ecNumber>
    </submittedName>
</protein>
<organism evidence="1 2">
    <name type="scientific">Bacillus cytotoxicus</name>
    <dbReference type="NCBI Taxonomy" id="580165"/>
    <lineage>
        <taxon>Bacteria</taxon>
        <taxon>Bacillati</taxon>
        <taxon>Bacillota</taxon>
        <taxon>Bacilli</taxon>
        <taxon>Bacillales</taxon>
        <taxon>Bacillaceae</taxon>
        <taxon>Bacillus</taxon>
        <taxon>Bacillus cereus group</taxon>
    </lineage>
</organism>